<keyword evidence="1" id="KW-0489">Methyltransferase</keyword>
<dbReference type="Proteomes" id="UP000741863">
    <property type="component" value="Unassembled WGS sequence"/>
</dbReference>
<sequence>MIIINFWRRWFNWLCKGSFRRLLKRLQESSVEVTTPFGVTSGTLVAVRKDYIVIIENSDRQVLIAIRKIETIQSVS</sequence>
<comment type="caution">
    <text evidence="1">The sequence shown here is derived from an EMBL/GenBank/DDBJ whole genome shotgun (WGS) entry which is preliminary data.</text>
</comment>
<reference evidence="1 2" key="1">
    <citation type="submission" date="2021-01" db="EMBL/GenBank/DDBJ databases">
        <title>Genomic Encyclopedia of Type Strains, Phase IV (KMG-IV): sequencing the most valuable type-strain genomes for metagenomic binning, comparative biology and taxonomic classification.</title>
        <authorList>
            <person name="Goeker M."/>
        </authorList>
    </citation>
    <scope>NUCLEOTIDE SEQUENCE [LARGE SCALE GENOMIC DNA]</scope>
    <source>
        <strain evidence="1 2">DSM 25540</strain>
    </source>
</reference>
<accession>A0ABS2PIB0</accession>
<dbReference type="RefSeq" id="WP_169966639.1">
    <property type="nucleotide sequence ID" value="NZ_JAFBEC010000028.1"/>
</dbReference>
<dbReference type="GO" id="GO:0032259">
    <property type="term" value="P:methylation"/>
    <property type="evidence" value="ECO:0007669"/>
    <property type="project" value="UniProtKB-KW"/>
</dbReference>
<evidence type="ECO:0000313" key="2">
    <source>
        <dbReference type="Proteomes" id="UP000741863"/>
    </source>
</evidence>
<dbReference type="EMBL" id="JAFBEC010000028">
    <property type="protein sequence ID" value="MBM7635169.1"/>
    <property type="molecule type" value="Genomic_DNA"/>
</dbReference>
<organism evidence="1 2">
    <name type="scientific">Geomicrobium sediminis</name>
    <dbReference type="NCBI Taxonomy" id="1347788"/>
    <lineage>
        <taxon>Bacteria</taxon>
        <taxon>Bacillati</taxon>
        <taxon>Bacillota</taxon>
        <taxon>Bacilli</taxon>
        <taxon>Bacillales</taxon>
        <taxon>Geomicrobium</taxon>
    </lineage>
</organism>
<dbReference type="GO" id="GO:0008168">
    <property type="term" value="F:methyltransferase activity"/>
    <property type="evidence" value="ECO:0007669"/>
    <property type="project" value="UniProtKB-KW"/>
</dbReference>
<protein>
    <submittedName>
        <fullName evidence="1">Precorrin-2 methylase</fullName>
    </submittedName>
</protein>
<proteinExistence type="predicted"/>
<keyword evidence="2" id="KW-1185">Reference proteome</keyword>
<name>A0ABS2PIB0_9BACL</name>
<evidence type="ECO:0000313" key="1">
    <source>
        <dbReference type="EMBL" id="MBM7635169.1"/>
    </source>
</evidence>
<keyword evidence="1" id="KW-0808">Transferase</keyword>
<gene>
    <name evidence="1" type="ORF">JOD17_004318</name>
</gene>